<evidence type="ECO:0000313" key="2">
    <source>
        <dbReference type="Proteomes" id="UP000191154"/>
    </source>
</evidence>
<dbReference type="EMBL" id="LZYZ01000007">
    <property type="protein sequence ID" value="OOM09247.1"/>
    <property type="molecule type" value="Genomic_DNA"/>
</dbReference>
<protein>
    <submittedName>
        <fullName evidence="1">YtxC-like family protein</fullName>
    </submittedName>
</protein>
<dbReference type="Pfam" id="PF08812">
    <property type="entry name" value="YtxC"/>
    <property type="match status" value="1"/>
</dbReference>
<dbReference type="InterPro" id="IPR014199">
    <property type="entry name" value="Spore_YtxC"/>
</dbReference>
<sequence>MLILKLAYNDDLTFAHDLQELRELLKKKNILIGLVESIEGKTHIIKIMCEENCCDEKIKEIINLYVSNILYRIVIDNYRQKEMLEFLTDNYFFLKQSEILEVEDEIVKVLKCEEMVKSEDSIYCLNRINSIIEKIRECISEKQELNINGFITFRMRKLREDIEKIIDKVVEGYMVEKEYKEFVRLLKYFVDIQECKIERINIIIEEGNNYIVKDKEGKDLYKDFLRDLTGEQNNLEINIEDILISGLITSAPKNIVIYDKENCTNKEFLDTIENVFGNRVTYVSKYIKCELNKNVTKNVDIYP</sequence>
<evidence type="ECO:0000313" key="1">
    <source>
        <dbReference type="EMBL" id="OOM09247.1"/>
    </source>
</evidence>
<reference evidence="1 2" key="1">
    <citation type="submission" date="2016-05" db="EMBL/GenBank/DDBJ databases">
        <title>Microbial solvent formation.</title>
        <authorList>
            <person name="Poehlein A."/>
            <person name="Montoya Solano J.D."/>
            <person name="Flitsch S."/>
            <person name="Krabben P."/>
            <person name="Duerre P."/>
            <person name="Daniel R."/>
        </authorList>
    </citation>
    <scope>NUCLEOTIDE SEQUENCE [LARGE SCALE GENOMIC DNA]</scope>
    <source>
        <strain evidence="1 2">L1-8</strain>
    </source>
</reference>
<accession>A0A1S8MYI5</accession>
<gene>
    <name evidence="1" type="ORF">CLOSAC_35270</name>
</gene>
<name>A0A1S8MYI5_CLOSA</name>
<proteinExistence type="predicted"/>
<dbReference type="Proteomes" id="UP000191154">
    <property type="component" value="Unassembled WGS sequence"/>
</dbReference>
<dbReference type="AlphaFoldDB" id="A0A1S8MYI5"/>
<organism evidence="1 2">
    <name type="scientific">Clostridium saccharobutylicum</name>
    <dbReference type="NCBI Taxonomy" id="169679"/>
    <lineage>
        <taxon>Bacteria</taxon>
        <taxon>Bacillati</taxon>
        <taxon>Bacillota</taxon>
        <taxon>Clostridia</taxon>
        <taxon>Eubacteriales</taxon>
        <taxon>Clostridiaceae</taxon>
        <taxon>Clostridium</taxon>
    </lineage>
</organism>
<dbReference type="NCBIfam" id="TIGR02834">
    <property type="entry name" value="spo_ytxC"/>
    <property type="match status" value="1"/>
</dbReference>
<dbReference type="RefSeq" id="WP_077866571.1">
    <property type="nucleotide sequence ID" value="NZ_LZYZ01000007.1"/>
</dbReference>
<comment type="caution">
    <text evidence="1">The sequence shown here is derived from an EMBL/GenBank/DDBJ whole genome shotgun (WGS) entry which is preliminary data.</text>
</comment>
<dbReference type="STRING" id="169679.CSACC_27400"/>